<dbReference type="Gene3D" id="1.10.287.130">
    <property type="match status" value="1"/>
</dbReference>
<dbReference type="InterPro" id="IPR036097">
    <property type="entry name" value="HisK_dim/P_sf"/>
</dbReference>
<sequence>MMGEPVGERGHDSSALLQLLHYPKNTLFVFFVFLALLVSLGYLFIAERNTAIDVIEKERQGLAYIDRLRGLLKHVQKHRGMSLLVGSEDTSKPTKLAEIRSIVDQSFFALYQIDEHFGATLQVGDRLERLIRQWSRIKTGESTMTASENFEAHSKLAAGLIALKSYIVDNSGLIQEPDIDGYYMVDLVAIQLPALTERIGHLRAIGTHLQANESTIADARLRLAFDLERVEERNSRLRHNLRIIFNIHPRLETDLSDLVGEAEQGVAQFSGLIREILDAEELTISGEMVFERGSETIDKLYTIYDHVIPTLDALLQTRIEEHRRARMIMIGGILAVMLVILYLLTSRIRLEQQVEERTRGLKAMNRELEAFSYSVAHDLRSPLRAINAFSQILNDEQADCLTDEGKRYLGRIQVSTLQMAHLIDGLLDLSKVYRSEMVPKKVDLSAMARNIADALHESDPGRRVAFQIAPGLIAQGDREWLQVLLQNLLENAWKFTAPQPEPRIEFGAYSDSGETIFYVADNGVGFDAQFSHKLFNPFERLHDEREFVGTGIGLATVRRIVERHGGRVWAKGEPGAGATFYFSLPTISRPHHGLAR</sequence>
<feature type="transmembrane region" description="Helical" evidence="6">
    <location>
        <begin position="327"/>
        <end position="344"/>
    </location>
</feature>
<reference evidence="8 9" key="1">
    <citation type="submission" date="2016-10" db="EMBL/GenBank/DDBJ databases">
        <authorList>
            <person name="de Groot N.N."/>
        </authorList>
    </citation>
    <scope>NUCLEOTIDE SEQUENCE [LARGE SCALE GENOMIC DNA]</scope>
    <source>
        <strain evidence="8 9">HLD2</strain>
    </source>
</reference>
<evidence type="ECO:0000256" key="4">
    <source>
        <dbReference type="ARBA" id="ARBA00022679"/>
    </source>
</evidence>
<evidence type="ECO:0000259" key="7">
    <source>
        <dbReference type="PROSITE" id="PS50109"/>
    </source>
</evidence>
<dbReference type="PANTHER" id="PTHR42878:SF15">
    <property type="entry name" value="BACTERIOPHYTOCHROME"/>
    <property type="match status" value="1"/>
</dbReference>
<dbReference type="Pfam" id="PF02518">
    <property type="entry name" value="HATPase_c"/>
    <property type="match status" value="1"/>
</dbReference>
<keyword evidence="5 8" id="KW-0418">Kinase</keyword>
<dbReference type="SUPFAM" id="SSF55874">
    <property type="entry name" value="ATPase domain of HSP90 chaperone/DNA topoisomerase II/histidine kinase"/>
    <property type="match status" value="1"/>
</dbReference>
<evidence type="ECO:0000256" key="6">
    <source>
        <dbReference type="SAM" id="Phobius"/>
    </source>
</evidence>
<feature type="domain" description="Histidine kinase" evidence="7">
    <location>
        <begin position="374"/>
        <end position="588"/>
    </location>
</feature>
<dbReference type="RefSeq" id="WP_245688310.1">
    <property type="nucleotide sequence ID" value="NZ_FMWD01000006.1"/>
</dbReference>
<organism evidence="8 9">
    <name type="scientific">Thiohalomonas denitrificans</name>
    <dbReference type="NCBI Taxonomy" id="415747"/>
    <lineage>
        <taxon>Bacteria</taxon>
        <taxon>Pseudomonadati</taxon>
        <taxon>Pseudomonadota</taxon>
        <taxon>Gammaproteobacteria</taxon>
        <taxon>Thiohalomonadales</taxon>
        <taxon>Thiohalomonadaceae</taxon>
        <taxon>Thiohalomonas</taxon>
    </lineage>
</organism>
<evidence type="ECO:0000256" key="2">
    <source>
        <dbReference type="ARBA" id="ARBA00012438"/>
    </source>
</evidence>
<dbReference type="InterPro" id="IPR005467">
    <property type="entry name" value="His_kinase_dom"/>
</dbReference>
<dbReference type="InterPro" id="IPR003661">
    <property type="entry name" value="HisK_dim/P_dom"/>
</dbReference>
<dbReference type="SMART" id="SM00388">
    <property type="entry name" value="HisKA"/>
    <property type="match status" value="1"/>
</dbReference>
<dbReference type="Proteomes" id="UP000199648">
    <property type="component" value="Unassembled WGS sequence"/>
</dbReference>
<keyword evidence="4" id="KW-0808">Transferase</keyword>
<feature type="transmembrane region" description="Helical" evidence="6">
    <location>
        <begin position="27"/>
        <end position="45"/>
    </location>
</feature>
<keyword evidence="3" id="KW-0597">Phosphoprotein</keyword>
<gene>
    <name evidence="8" type="ORF">SAMN03097708_02302</name>
</gene>
<dbReference type="InterPro" id="IPR003594">
    <property type="entry name" value="HATPase_dom"/>
</dbReference>
<evidence type="ECO:0000313" key="9">
    <source>
        <dbReference type="Proteomes" id="UP000199648"/>
    </source>
</evidence>
<dbReference type="EC" id="2.7.13.3" evidence="2"/>
<dbReference type="InterPro" id="IPR050351">
    <property type="entry name" value="BphY/WalK/GraS-like"/>
</dbReference>
<keyword evidence="6" id="KW-0472">Membrane</keyword>
<dbReference type="InterPro" id="IPR036890">
    <property type="entry name" value="HATPase_C_sf"/>
</dbReference>
<dbReference type="SUPFAM" id="SSF47384">
    <property type="entry name" value="Homodimeric domain of signal transducing histidine kinase"/>
    <property type="match status" value="1"/>
</dbReference>
<name>A0A1G5QKJ1_9GAMM</name>
<dbReference type="SMART" id="SM00387">
    <property type="entry name" value="HATPase_c"/>
    <property type="match status" value="1"/>
</dbReference>
<keyword evidence="6" id="KW-1133">Transmembrane helix</keyword>
<protein>
    <recommendedName>
        <fullName evidence="2">histidine kinase</fullName>
        <ecNumber evidence="2">2.7.13.3</ecNumber>
    </recommendedName>
</protein>
<dbReference type="GO" id="GO:0007234">
    <property type="term" value="P:osmosensory signaling via phosphorelay pathway"/>
    <property type="evidence" value="ECO:0007669"/>
    <property type="project" value="TreeGrafter"/>
</dbReference>
<dbReference type="PROSITE" id="PS50109">
    <property type="entry name" value="HIS_KIN"/>
    <property type="match status" value="1"/>
</dbReference>
<evidence type="ECO:0000256" key="1">
    <source>
        <dbReference type="ARBA" id="ARBA00000085"/>
    </source>
</evidence>
<dbReference type="PRINTS" id="PR00344">
    <property type="entry name" value="BCTRLSENSOR"/>
</dbReference>
<keyword evidence="9" id="KW-1185">Reference proteome</keyword>
<dbReference type="Pfam" id="PF00512">
    <property type="entry name" value="HisKA"/>
    <property type="match status" value="1"/>
</dbReference>
<dbReference type="FunFam" id="3.30.565.10:FF:000006">
    <property type="entry name" value="Sensor histidine kinase WalK"/>
    <property type="match status" value="1"/>
</dbReference>
<dbReference type="PANTHER" id="PTHR42878">
    <property type="entry name" value="TWO-COMPONENT HISTIDINE KINASE"/>
    <property type="match status" value="1"/>
</dbReference>
<accession>A0A1G5QKJ1</accession>
<dbReference type="AlphaFoldDB" id="A0A1G5QKJ1"/>
<dbReference type="InterPro" id="IPR004358">
    <property type="entry name" value="Sig_transdc_His_kin-like_C"/>
</dbReference>
<dbReference type="GO" id="GO:0000155">
    <property type="term" value="F:phosphorelay sensor kinase activity"/>
    <property type="evidence" value="ECO:0007669"/>
    <property type="project" value="InterPro"/>
</dbReference>
<dbReference type="Gene3D" id="3.30.565.10">
    <property type="entry name" value="Histidine kinase-like ATPase, C-terminal domain"/>
    <property type="match status" value="1"/>
</dbReference>
<proteinExistence type="predicted"/>
<dbReference type="STRING" id="415747.SAMN03097708_02302"/>
<keyword evidence="6" id="KW-0812">Transmembrane</keyword>
<comment type="catalytic activity">
    <reaction evidence="1">
        <text>ATP + protein L-histidine = ADP + protein N-phospho-L-histidine.</text>
        <dbReference type="EC" id="2.7.13.3"/>
    </reaction>
</comment>
<evidence type="ECO:0000313" key="8">
    <source>
        <dbReference type="EMBL" id="SCZ62334.1"/>
    </source>
</evidence>
<evidence type="ECO:0000256" key="5">
    <source>
        <dbReference type="ARBA" id="ARBA00022777"/>
    </source>
</evidence>
<dbReference type="EMBL" id="FMWD01000006">
    <property type="protein sequence ID" value="SCZ62334.1"/>
    <property type="molecule type" value="Genomic_DNA"/>
</dbReference>
<evidence type="ECO:0000256" key="3">
    <source>
        <dbReference type="ARBA" id="ARBA00022553"/>
    </source>
</evidence>
<dbReference type="GO" id="GO:0005886">
    <property type="term" value="C:plasma membrane"/>
    <property type="evidence" value="ECO:0007669"/>
    <property type="project" value="UniProtKB-ARBA"/>
</dbReference>
<dbReference type="GO" id="GO:0030295">
    <property type="term" value="F:protein kinase activator activity"/>
    <property type="evidence" value="ECO:0007669"/>
    <property type="project" value="TreeGrafter"/>
</dbReference>
<dbReference type="GO" id="GO:0000156">
    <property type="term" value="F:phosphorelay response regulator activity"/>
    <property type="evidence" value="ECO:0007669"/>
    <property type="project" value="TreeGrafter"/>
</dbReference>
<dbReference type="CDD" id="cd00082">
    <property type="entry name" value="HisKA"/>
    <property type="match status" value="1"/>
</dbReference>